<sequence>MSAADTAEYRIAHLRDRLASEDIAELGIRIEQRGTGVMLYGTVASADCRAEILRIAQEELAGLPLREDLVVVCADAPDHPEELS</sequence>
<dbReference type="RefSeq" id="WP_189551193.1">
    <property type="nucleotide sequence ID" value="NZ_BMTP01000006.1"/>
</dbReference>
<dbReference type="Proteomes" id="UP000636661">
    <property type="component" value="Unassembled WGS sequence"/>
</dbReference>
<protein>
    <recommendedName>
        <fullName evidence="3">BON domain-containing protein</fullName>
    </recommendedName>
</protein>
<reference evidence="1" key="2">
    <citation type="submission" date="2020-09" db="EMBL/GenBank/DDBJ databases">
        <authorList>
            <person name="Sun Q."/>
            <person name="Ohkuma M."/>
        </authorList>
    </citation>
    <scope>NUCLEOTIDE SEQUENCE</scope>
    <source>
        <strain evidence="1">JCM 4391</strain>
    </source>
</reference>
<gene>
    <name evidence="1" type="ORF">GCM10010274_28860</name>
</gene>
<dbReference type="EMBL" id="BMTP01000006">
    <property type="protein sequence ID" value="GGU39519.1"/>
    <property type="molecule type" value="Genomic_DNA"/>
</dbReference>
<reference evidence="1" key="1">
    <citation type="journal article" date="2014" name="Int. J. Syst. Evol. Microbiol.">
        <title>Complete genome sequence of Corynebacterium casei LMG S-19264T (=DSM 44701T), isolated from a smear-ripened cheese.</title>
        <authorList>
            <consortium name="US DOE Joint Genome Institute (JGI-PGF)"/>
            <person name="Walter F."/>
            <person name="Albersmeier A."/>
            <person name="Kalinowski J."/>
            <person name="Ruckert C."/>
        </authorList>
    </citation>
    <scope>NUCLEOTIDE SEQUENCE</scope>
    <source>
        <strain evidence="1">JCM 4391</strain>
    </source>
</reference>
<evidence type="ECO:0000313" key="1">
    <source>
        <dbReference type="EMBL" id="GGU39519.1"/>
    </source>
</evidence>
<organism evidence="1 2">
    <name type="scientific">Streptomyces lavendofoliae</name>
    <dbReference type="NCBI Taxonomy" id="67314"/>
    <lineage>
        <taxon>Bacteria</taxon>
        <taxon>Bacillati</taxon>
        <taxon>Actinomycetota</taxon>
        <taxon>Actinomycetes</taxon>
        <taxon>Kitasatosporales</taxon>
        <taxon>Streptomycetaceae</taxon>
        <taxon>Streptomyces</taxon>
    </lineage>
</organism>
<name>A0A918M4X2_9ACTN</name>
<evidence type="ECO:0000313" key="2">
    <source>
        <dbReference type="Proteomes" id="UP000636661"/>
    </source>
</evidence>
<evidence type="ECO:0008006" key="3">
    <source>
        <dbReference type="Google" id="ProtNLM"/>
    </source>
</evidence>
<accession>A0A918M4X2</accession>
<comment type="caution">
    <text evidence="1">The sequence shown here is derived from an EMBL/GenBank/DDBJ whole genome shotgun (WGS) entry which is preliminary data.</text>
</comment>
<dbReference type="AlphaFoldDB" id="A0A918M4X2"/>
<proteinExistence type="predicted"/>
<keyword evidence="2" id="KW-1185">Reference proteome</keyword>